<keyword evidence="2" id="KW-1185">Reference proteome</keyword>
<name>A3U9P7_CROAH</name>
<dbReference type="STRING" id="216432.CA2559_10873"/>
<reference evidence="1 2" key="1">
    <citation type="journal article" date="2010" name="J. Bacteriol.">
        <title>The complete genome sequence of Croceibacter atlanticus HTCC2559T.</title>
        <authorList>
            <person name="Oh H.M."/>
            <person name="Kang I."/>
            <person name="Ferriera S."/>
            <person name="Giovannoni S.J."/>
            <person name="Cho J.C."/>
        </authorList>
    </citation>
    <scope>NUCLEOTIDE SEQUENCE [LARGE SCALE GENOMIC DNA]</scope>
    <source>
        <strain evidence="2">ATCC BAA-628 / HTCC2559 / KCTC 12090</strain>
    </source>
</reference>
<sequence>MKYLTILLLLISTYSFSQKHYNFDYLLEYDVTYYKHSEKGGITDTLQNEKTLKKYYLTNSKFNNYKAEITELDTLTYQLIFTDNLGVSLNVTALKKDLDNAEFINVDCKYVKKLSNRFNYQTKHYDFINLNDTLLKDMSYKRYKLTSIKPKRTKRHKLATLFYIIEDSTAFHLPHLIHTTAYNEFNKEHSIPNGIFKERYLVDYDGNLDFRERLISIQKIDKKLVIGDECNYSANK</sequence>
<dbReference type="RefSeq" id="WP_013187914.1">
    <property type="nucleotide sequence ID" value="NC_014230.1"/>
</dbReference>
<dbReference type="OrthoDB" id="1430565at2"/>
<evidence type="ECO:0000313" key="1">
    <source>
        <dbReference type="EMBL" id="EAP86533.1"/>
    </source>
</evidence>
<evidence type="ECO:0008006" key="3">
    <source>
        <dbReference type="Google" id="ProtNLM"/>
    </source>
</evidence>
<dbReference type="GeneID" id="89453906"/>
<dbReference type="eggNOG" id="ENOG5032TQJ">
    <property type="taxonomic scope" value="Bacteria"/>
</dbReference>
<gene>
    <name evidence="1" type="ordered locus">CA2559_10873</name>
</gene>
<dbReference type="AlphaFoldDB" id="A3U9P7"/>
<evidence type="ECO:0000313" key="2">
    <source>
        <dbReference type="Proteomes" id="UP000002297"/>
    </source>
</evidence>
<proteinExistence type="predicted"/>
<dbReference type="EMBL" id="CP002046">
    <property type="protein sequence ID" value="EAP86533.1"/>
    <property type="molecule type" value="Genomic_DNA"/>
</dbReference>
<dbReference type="Proteomes" id="UP000002297">
    <property type="component" value="Chromosome"/>
</dbReference>
<accession>A3U9P7</accession>
<protein>
    <recommendedName>
        <fullName evidence="3">GLPGLI family protein</fullName>
    </recommendedName>
</protein>
<organism evidence="1 2">
    <name type="scientific">Croceibacter atlanticus (strain ATCC BAA-628 / JCM 21780 / CIP 108009 / IAM 15332 / KCTC 12090 / HTCC2559)</name>
    <dbReference type="NCBI Taxonomy" id="216432"/>
    <lineage>
        <taxon>Bacteria</taxon>
        <taxon>Pseudomonadati</taxon>
        <taxon>Bacteroidota</taxon>
        <taxon>Flavobacteriia</taxon>
        <taxon>Flavobacteriales</taxon>
        <taxon>Flavobacteriaceae</taxon>
        <taxon>Croceibacter</taxon>
    </lineage>
</organism>
<dbReference type="HOGENOM" id="CLU_1173856_0_0_10"/>
<dbReference type="KEGG" id="cat:CA2559_10873"/>